<evidence type="ECO:0000256" key="4">
    <source>
        <dbReference type="ARBA" id="ARBA00022840"/>
    </source>
</evidence>
<keyword evidence="10" id="KW-1185">Reference proteome</keyword>
<dbReference type="GO" id="GO:0032267">
    <property type="term" value="F:tRNA(Ile)-lysidine synthase activity"/>
    <property type="evidence" value="ECO:0007669"/>
    <property type="project" value="UniProtKB-EC"/>
</dbReference>
<comment type="similarity">
    <text evidence="6">Belongs to the tRNA(Ile)-lysidine synthase family.</text>
</comment>
<evidence type="ECO:0000313" key="9">
    <source>
        <dbReference type="EMBL" id="MBW3096291.1"/>
    </source>
</evidence>
<organism evidence="9 10">
    <name type="scientific">Pseudohoeflea coraliihabitans</name>
    <dbReference type="NCBI Taxonomy" id="2860393"/>
    <lineage>
        <taxon>Bacteria</taxon>
        <taxon>Pseudomonadati</taxon>
        <taxon>Pseudomonadota</taxon>
        <taxon>Alphaproteobacteria</taxon>
        <taxon>Hyphomicrobiales</taxon>
        <taxon>Rhizobiaceae</taxon>
        <taxon>Pseudohoeflea</taxon>
    </lineage>
</organism>
<evidence type="ECO:0000256" key="2">
    <source>
        <dbReference type="ARBA" id="ARBA00022694"/>
    </source>
</evidence>
<evidence type="ECO:0000313" key="10">
    <source>
        <dbReference type="Proteomes" id="UP001430804"/>
    </source>
</evidence>
<comment type="caution">
    <text evidence="9">The sequence shown here is derived from an EMBL/GenBank/DDBJ whole genome shotgun (WGS) entry which is preliminary data.</text>
</comment>
<dbReference type="CDD" id="cd01992">
    <property type="entry name" value="TilS_N"/>
    <property type="match status" value="1"/>
</dbReference>
<comment type="catalytic activity">
    <reaction evidence="5 6">
        <text>cytidine(34) in tRNA(Ile2) + L-lysine + ATP = lysidine(34) in tRNA(Ile2) + AMP + diphosphate + H(+)</text>
        <dbReference type="Rhea" id="RHEA:43744"/>
        <dbReference type="Rhea" id="RHEA-COMP:10625"/>
        <dbReference type="Rhea" id="RHEA-COMP:10670"/>
        <dbReference type="ChEBI" id="CHEBI:15378"/>
        <dbReference type="ChEBI" id="CHEBI:30616"/>
        <dbReference type="ChEBI" id="CHEBI:32551"/>
        <dbReference type="ChEBI" id="CHEBI:33019"/>
        <dbReference type="ChEBI" id="CHEBI:82748"/>
        <dbReference type="ChEBI" id="CHEBI:83665"/>
        <dbReference type="ChEBI" id="CHEBI:456215"/>
        <dbReference type="EC" id="6.3.4.19"/>
    </reaction>
</comment>
<dbReference type="NCBIfam" id="TIGR02432">
    <property type="entry name" value="lysidine_TilS_N"/>
    <property type="match status" value="1"/>
</dbReference>
<dbReference type="HAMAP" id="MF_01161">
    <property type="entry name" value="tRNA_Ile_lys_synt"/>
    <property type="match status" value="1"/>
</dbReference>
<protein>
    <recommendedName>
        <fullName evidence="6">tRNA(Ile)-lysidine synthase</fullName>
        <ecNumber evidence="6">6.3.4.19</ecNumber>
    </recommendedName>
    <alternativeName>
        <fullName evidence="6">tRNA(Ile)-2-lysyl-cytidine synthase</fullName>
    </alternativeName>
    <alternativeName>
        <fullName evidence="6">tRNA(Ile)-lysidine synthetase</fullName>
    </alternativeName>
</protein>
<evidence type="ECO:0000256" key="1">
    <source>
        <dbReference type="ARBA" id="ARBA00022598"/>
    </source>
</evidence>
<proteinExistence type="inferred from homology"/>
<sequence>MADRASQSEPQRGPRHKTRLSPRSAACPGSPEAALKTFIADFTDPRPIGVAVSGGSDSTALLVALAEVAADRPIIALTVDHGLRAASPAEAAAVGALCRSLGVKHVTLSWTGEKPKSGLQAAARVARYGLLAAAAERYGLAAIATAHTADDQAETLEMRRTRHAAPIEPTSGNHLYIPGLTGIPPATLYNERVWFVRPLLMCRRGDLQAYLRLNGVGWIEDPSNADRRFERVRVRQDGVKPVAGLAPLWAERAARSAAVAQVLDAGCRRLATDRFELVLPGVGQDIAAGALAACIDMAGGRLRQPDRAGRAKLMMLARGNAAMPVTLGRVLVHSRGPGYLLRRERRNVLPISVAAGAEEIFDGRFRIRNAGRSAVQVLGGGEDGILPELSCTEGGQGVPCGHVMLERLCGRASRLLPVFDTAQAAALARLAERTPFAACPWTGWAKAAP</sequence>
<evidence type="ECO:0000259" key="8">
    <source>
        <dbReference type="Pfam" id="PF01171"/>
    </source>
</evidence>
<feature type="region of interest" description="Disordered" evidence="7">
    <location>
        <begin position="1"/>
        <end position="29"/>
    </location>
</feature>
<feature type="domain" description="tRNA(Ile)-lysidine/2-thiocytidine synthase N-terminal" evidence="8">
    <location>
        <begin position="49"/>
        <end position="236"/>
    </location>
</feature>
<dbReference type="InterPro" id="IPR012094">
    <property type="entry name" value="tRNA_Ile_lys_synt"/>
</dbReference>
<dbReference type="Pfam" id="PF01171">
    <property type="entry name" value="ATP_bind_3"/>
    <property type="match status" value="1"/>
</dbReference>
<accession>A0ABS6WK16</accession>
<keyword evidence="2 6" id="KW-0819">tRNA processing</keyword>
<dbReference type="EC" id="6.3.4.19" evidence="6"/>
<evidence type="ECO:0000256" key="7">
    <source>
        <dbReference type="SAM" id="MobiDB-lite"/>
    </source>
</evidence>
<evidence type="ECO:0000256" key="3">
    <source>
        <dbReference type="ARBA" id="ARBA00022741"/>
    </source>
</evidence>
<comment type="subcellular location">
    <subcellularLocation>
        <location evidence="6">Cytoplasm</location>
    </subcellularLocation>
</comment>
<keyword evidence="6" id="KW-0963">Cytoplasm</keyword>
<dbReference type="Proteomes" id="UP001430804">
    <property type="component" value="Unassembled WGS sequence"/>
</dbReference>
<comment type="function">
    <text evidence="6">Ligates lysine onto the cytidine present at position 34 of the AUA codon-specific tRNA(Ile) that contains the anticodon CAU, in an ATP-dependent manner. Cytidine is converted to lysidine, thus changing the amino acid specificity of the tRNA from methionine to isoleucine.</text>
</comment>
<feature type="binding site" evidence="6">
    <location>
        <begin position="53"/>
        <end position="58"/>
    </location>
    <ligand>
        <name>ATP</name>
        <dbReference type="ChEBI" id="CHEBI:30616"/>
    </ligand>
</feature>
<feature type="compositionally biased region" description="Polar residues" evidence="7">
    <location>
        <begin position="1"/>
        <end position="10"/>
    </location>
</feature>
<name>A0ABS6WK16_9HYPH</name>
<keyword evidence="4 6" id="KW-0067">ATP-binding</keyword>
<dbReference type="RefSeq" id="WP_219158379.1">
    <property type="nucleotide sequence ID" value="NZ_JAHWQX010000001.1"/>
</dbReference>
<gene>
    <name evidence="6 9" type="primary">tilS</name>
    <name evidence="9" type="ORF">KY465_03245</name>
</gene>
<evidence type="ECO:0000256" key="5">
    <source>
        <dbReference type="ARBA" id="ARBA00048539"/>
    </source>
</evidence>
<keyword evidence="1 6" id="KW-0436">Ligase</keyword>
<dbReference type="PANTHER" id="PTHR43033:SF1">
    <property type="entry name" value="TRNA(ILE)-LYSIDINE SYNTHASE-RELATED"/>
    <property type="match status" value="1"/>
</dbReference>
<reference evidence="9" key="1">
    <citation type="submission" date="2021-07" db="EMBL/GenBank/DDBJ databases">
        <title>Pseudohoeflea marina sp. nov. a polyhydroxyalcanoate-producing bacterium.</title>
        <authorList>
            <person name="Zheng W."/>
            <person name="Yu S."/>
            <person name="Huang Y."/>
        </authorList>
    </citation>
    <scope>NUCLEOTIDE SEQUENCE</scope>
    <source>
        <strain evidence="9">DP4N28-3</strain>
    </source>
</reference>
<comment type="domain">
    <text evidence="6">The N-terminal region contains the highly conserved SGGXDS motif, predicted to be a P-loop motif involved in ATP binding.</text>
</comment>
<evidence type="ECO:0000256" key="6">
    <source>
        <dbReference type="HAMAP-Rule" id="MF_01161"/>
    </source>
</evidence>
<keyword evidence="3 6" id="KW-0547">Nucleotide-binding</keyword>
<dbReference type="EMBL" id="JAHWQX010000001">
    <property type="protein sequence ID" value="MBW3096291.1"/>
    <property type="molecule type" value="Genomic_DNA"/>
</dbReference>
<dbReference type="InterPro" id="IPR011063">
    <property type="entry name" value="TilS/TtcA_N"/>
</dbReference>
<dbReference type="InterPro" id="IPR012795">
    <property type="entry name" value="tRNA_Ile_lys_synt_N"/>
</dbReference>
<dbReference type="PANTHER" id="PTHR43033">
    <property type="entry name" value="TRNA(ILE)-LYSIDINE SYNTHASE-RELATED"/>
    <property type="match status" value="1"/>
</dbReference>